<keyword evidence="3" id="KW-1185">Reference proteome</keyword>
<evidence type="ECO:0000313" key="3">
    <source>
        <dbReference type="Proteomes" id="UP001056384"/>
    </source>
</evidence>
<dbReference type="Proteomes" id="UP001056384">
    <property type="component" value="Chromosome 7"/>
</dbReference>
<reference evidence="2" key="1">
    <citation type="submission" date="2022-06" db="EMBL/GenBank/DDBJ databases">
        <title>Complete genome sequences of two strains of the flax pathogen Septoria linicola.</title>
        <authorList>
            <person name="Lapalu N."/>
            <person name="Simon A."/>
            <person name="Demenou B."/>
            <person name="Paumier D."/>
            <person name="Guillot M.-P."/>
            <person name="Gout L."/>
            <person name="Valade R."/>
        </authorList>
    </citation>
    <scope>NUCLEOTIDE SEQUENCE</scope>
    <source>
        <strain evidence="2">SE15195</strain>
    </source>
</reference>
<name>A0A9Q9EM16_9PEZI</name>
<evidence type="ECO:0000256" key="1">
    <source>
        <dbReference type="SAM" id="MobiDB-lite"/>
    </source>
</evidence>
<sequence length="243" mass="27114">MRKPSLLPLPVTTFNHTRAITVASTTPAMSPNTLKRSSTPEDGSAPPRKKARICFHDTVPVVVYNEKGKSKTFHVPRDLIFRRLEFVKAITAPNSYDSDQESGPETDIEITGMNHGEFSIYLQLLYSGDIVFDEDCKDELAALLSLYKLTETMQDKESSDQVSAEVKALVRSGKLSLKQMDTAFYEAAKPDATMCRVVVQYVKGAFNPTSLKTAMRDGREKHISPRFLYDLMMAFAECNEAGT</sequence>
<organism evidence="2 3">
    <name type="scientific">Septoria linicola</name>
    <dbReference type="NCBI Taxonomy" id="215465"/>
    <lineage>
        <taxon>Eukaryota</taxon>
        <taxon>Fungi</taxon>
        <taxon>Dikarya</taxon>
        <taxon>Ascomycota</taxon>
        <taxon>Pezizomycotina</taxon>
        <taxon>Dothideomycetes</taxon>
        <taxon>Dothideomycetidae</taxon>
        <taxon>Mycosphaerellales</taxon>
        <taxon>Mycosphaerellaceae</taxon>
        <taxon>Septoria</taxon>
    </lineage>
</organism>
<proteinExistence type="predicted"/>
<dbReference type="InterPro" id="IPR011333">
    <property type="entry name" value="SKP1/BTB/POZ_sf"/>
</dbReference>
<dbReference type="Gene3D" id="3.30.710.10">
    <property type="entry name" value="Potassium Channel Kv1.1, Chain A"/>
    <property type="match status" value="1"/>
</dbReference>
<protein>
    <submittedName>
        <fullName evidence="2">SKP1/BTB/POZ domain superfamily protein</fullName>
    </submittedName>
</protein>
<dbReference type="AlphaFoldDB" id="A0A9Q9EM16"/>
<dbReference type="EMBL" id="CP099424">
    <property type="protein sequence ID" value="USW55590.1"/>
    <property type="molecule type" value="Genomic_DNA"/>
</dbReference>
<feature type="region of interest" description="Disordered" evidence="1">
    <location>
        <begin position="24"/>
        <end position="49"/>
    </location>
</feature>
<gene>
    <name evidence="2" type="ORF">Slin15195_G089090</name>
</gene>
<feature type="compositionally biased region" description="Polar residues" evidence="1">
    <location>
        <begin position="24"/>
        <end position="41"/>
    </location>
</feature>
<accession>A0A9Q9EM16</accession>
<evidence type="ECO:0000313" key="2">
    <source>
        <dbReference type="EMBL" id="USW55590.1"/>
    </source>
</evidence>